<dbReference type="InterPro" id="IPR016157">
    <property type="entry name" value="Cullin_CS"/>
</dbReference>
<dbReference type="InterPro" id="IPR001373">
    <property type="entry name" value="Cullin_N"/>
</dbReference>
<evidence type="ECO:0000313" key="14">
    <source>
        <dbReference type="EMBL" id="EDV92709.1"/>
    </source>
</evidence>
<dbReference type="FunCoup" id="B4JH18">
    <property type="interactions" value="728"/>
</dbReference>
<dbReference type="PROSITE" id="PS01256">
    <property type="entry name" value="CULLIN_1"/>
    <property type="match status" value="1"/>
</dbReference>
<evidence type="ECO:0000259" key="13">
    <source>
        <dbReference type="PROSITE" id="PS50069"/>
    </source>
</evidence>
<dbReference type="Gene3D" id="1.10.10.10">
    <property type="entry name" value="Winged helix-like DNA-binding domain superfamily/Winged helix DNA-binding domain"/>
    <property type="match status" value="1"/>
</dbReference>
<evidence type="ECO:0000256" key="3">
    <source>
        <dbReference type="ARBA" id="ARBA00006019"/>
    </source>
</evidence>
<accession>B4JH18</accession>
<dbReference type="Pfam" id="PF10557">
    <property type="entry name" value="Cullin_Nedd8"/>
    <property type="match status" value="1"/>
</dbReference>
<dbReference type="InterPro" id="IPR019559">
    <property type="entry name" value="Cullin_neddylation_domain"/>
</dbReference>
<dbReference type="InterPro" id="IPR036390">
    <property type="entry name" value="WH_DNA-bd_sf"/>
</dbReference>
<dbReference type="GO" id="GO:0007295">
    <property type="term" value="P:growth of a germarium-derived egg chamber"/>
    <property type="evidence" value="ECO:0007669"/>
    <property type="project" value="EnsemblMetazoa"/>
</dbReference>
<keyword evidence="5" id="KW-0597">Phosphoprotein</keyword>
<dbReference type="InterPro" id="IPR016159">
    <property type="entry name" value="Cullin_repeat-like_dom_sf"/>
</dbReference>
<dbReference type="SUPFAM" id="SSF46785">
    <property type="entry name" value="Winged helix' DNA-binding domain"/>
    <property type="match status" value="1"/>
</dbReference>
<dbReference type="KEGG" id="dgr:6564286"/>
<dbReference type="GO" id="GO:0008582">
    <property type="term" value="P:regulation of synaptic assembly at neuromuscular junction"/>
    <property type="evidence" value="ECO:0007669"/>
    <property type="project" value="EnsemblMetazoa"/>
</dbReference>
<evidence type="ECO:0000313" key="15">
    <source>
        <dbReference type="Proteomes" id="UP000001070"/>
    </source>
</evidence>
<dbReference type="OMA" id="FWINQQF"/>
<dbReference type="InterPro" id="IPR016158">
    <property type="entry name" value="Cullin_homology"/>
</dbReference>
<keyword evidence="15" id="KW-1185">Reference proteome</keyword>
<dbReference type="PROSITE" id="PS50069">
    <property type="entry name" value="CULLIN_2"/>
    <property type="match status" value="1"/>
</dbReference>
<feature type="domain" description="Cullin family profile" evidence="13">
    <location>
        <begin position="486"/>
        <end position="715"/>
    </location>
</feature>
<comment type="subcellular location">
    <subcellularLocation>
        <location evidence="1">Nucleus</location>
    </subcellularLocation>
</comment>
<dbReference type="Pfam" id="PF00888">
    <property type="entry name" value="Cullin"/>
    <property type="match status" value="1"/>
</dbReference>
<dbReference type="GO" id="GO:0031625">
    <property type="term" value="F:ubiquitin protein ligase binding"/>
    <property type="evidence" value="ECO:0007669"/>
    <property type="project" value="InterPro"/>
</dbReference>
<evidence type="ECO:0000256" key="8">
    <source>
        <dbReference type="ARBA" id="ARBA00023242"/>
    </source>
</evidence>
<dbReference type="GO" id="GO:0007293">
    <property type="term" value="P:germarium-derived egg chamber formation"/>
    <property type="evidence" value="ECO:0007669"/>
    <property type="project" value="EnsemblMetazoa"/>
</dbReference>
<dbReference type="Gene3D" id="3.30.230.130">
    <property type="entry name" value="Cullin, Chain C, Domain 2"/>
    <property type="match status" value="1"/>
</dbReference>
<keyword evidence="6" id="KW-0833">Ubl conjugation pathway</keyword>
<dbReference type="GO" id="GO:0046426">
    <property type="term" value="P:negative regulation of receptor signaling pathway via JAK-STAT"/>
    <property type="evidence" value="ECO:0007669"/>
    <property type="project" value="EnsemblMetazoa"/>
</dbReference>
<dbReference type="PhylomeDB" id="B4JH18"/>
<feature type="region of interest" description="Disordered" evidence="12">
    <location>
        <begin position="155"/>
        <end position="220"/>
    </location>
</feature>
<dbReference type="FunFam" id="3.30.230.130:FF:000004">
    <property type="entry name" value="Cullin 5"/>
    <property type="match status" value="1"/>
</dbReference>
<dbReference type="GO" id="GO:0006511">
    <property type="term" value="P:ubiquitin-dependent protein catabolic process"/>
    <property type="evidence" value="ECO:0007669"/>
    <property type="project" value="InterPro"/>
</dbReference>
<dbReference type="SMART" id="SM00182">
    <property type="entry name" value="CULLIN"/>
    <property type="match status" value="1"/>
</dbReference>
<evidence type="ECO:0000256" key="10">
    <source>
        <dbReference type="PROSITE-ProRule" id="PRU00330"/>
    </source>
</evidence>
<evidence type="ECO:0000256" key="5">
    <source>
        <dbReference type="ARBA" id="ARBA00022553"/>
    </source>
</evidence>
<dbReference type="GO" id="GO:0016567">
    <property type="term" value="P:protein ubiquitination"/>
    <property type="evidence" value="ECO:0007669"/>
    <property type="project" value="UniProtKB-ARBA"/>
</dbReference>
<keyword evidence="8" id="KW-0539">Nucleus</keyword>
<dbReference type="GO" id="GO:0007528">
    <property type="term" value="P:neuromuscular junction development"/>
    <property type="evidence" value="ECO:0007669"/>
    <property type="project" value="EnsemblMetazoa"/>
</dbReference>
<dbReference type="AlphaFoldDB" id="B4JH18"/>
<dbReference type="SMART" id="SM00884">
    <property type="entry name" value="Cullin_Nedd8"/>
    <property type="match status" value="1"/>
</dbReference>
<comment type="pathway">
    <text evidence="2">Protein modification; protein ubiquitination.</text>
</comment>
<dbReference type="EMBL" id="CH916369">
    <property type="protein sequence ID" value="EDV92709.1"/>
    <property type="molecule type" value="Genomic_DNA"/>
</dbReference>
<dbReference type="InterPro" id="IPR036317">
    <property type="entry name" value="Cullin_homology_sf"/>
</dbReference>
<name>B4JH18_DROGR</name>
<comment type="similarity">
    <text evidence="3 10 11">Belongs to the cullin family.</text>
</comment>
<evidence type="ECO:0000256" key="4">
    <source>
        <dbReference type="ARBA" id="ARBA00022499"/>
    </source>
</evidence>
<dbReference type="SUPFAM" id="SSF74788">
    <property type="entry name" value="Cullin repeat-like"/>
    <property type="match status" value="1"/>
</dbReference>
<reference evidence="14 15" key="1">
    <citation type="journal article" date="2007" name="Nature">
        <title>Evolution of genes and genomes on the Drosophila phylogeny.</title>
        <authorList>
            <consortium name="Drosophila 12 Genomes Consortium"/>
            <person name="Clark A.G."/>
            <person name="Eisen M.B."/>
            <person name="Smith D.R."/>
            <person name="Bergman C.M."/>
            <person name="Oliver B."/>
            <person name="Markow T.A."/>
            <person name="Kaufman T.C."/>
            <person name="Kellis M."/>
            <person name="Gelbart W."/>
            <person name="Iyer V.N."/>
            <person name="Pollard D.A."/>
            <person name="Sackton T.B."/>
            <person name="Larracuente A.M."/>
            <person name="Singh N.D."/>
            <person name="Abad J.P."/>
            <person name="Abt D.N."/>
            <person name="Adryan B."/>
            <person name="Aguade M."/>
            <person name="Akashi H."/>
            <person name="Anderson W.W."/>
            <person name="Aquadro C.F."/>
            <person name="Ardell D.H."/>
            <person name="Arguello R."/>
            <person name="Artieri C.G."/>
            <person name="Barbash D.A."/>
            <person name="Barker D."/>
            <person name="Barsanti P."/>
            <person name="Batterham P."/>
            <person name="Batzoglou S."/>
            <person name="Begun D."/>
            <person name="Bhutkar A."/>
            <person name="Blanco E."/>
            <person name="Bosak S.A."/>
            <person name="Bradley R.K."/>
            <person name="Brand A.D."/>
            <person name="Brent M.R."/>
            <person name="Brooks A.N."/>
            <person name="Brown R.H."/>
            <person name="Butlin R.K."/>
            <person name="Caggese C."/>
            <person name="Calvi B.R."/>
            <person name="Bernardo de Carvalho A."/>
            <person name="Caspi A."/>
            <person name="Castrezana S."/>
            <person name="Celniker S.E."/>
            <person name="Chang J.L."/>
            <person name="Chapple C."/>
            <person name="Chatterji S."/>
            <person name="Chinwalla A."/>
            <person name="Civetta A."/>
            <person name="Clifton S.W."/>
            <person name="Comeron J.M."/>
            <person name="Costello J.C."/>
            <person name="Coyne J.A."/>
            <person name="Daub J."/>
            <person name="David R.G."/>
            <person name="Delcher A.L."/>
            <person name="Delehaunty K."/>
            <person name="Do C.B."/>
            <person name="Ebling H."/>
            <person name="Edwards K."/>
            <person name="Eickbush T."/>
            <person name="Evans J.D."/>
            <person name="Filipski A."/>
            <person name="Findeiss S."/>
            <person name="Freyhult E."/>
            <person name="Fulton L."/>
            <person name="Fulton R."/>
            <person name="Garcia A.C."/>
            <person name="Gardiner A."/>
            <person name="Garfield D.A."/>
            <person name="Garvin B.E."/>
            <person name="Gibson G."/>
            <person name="Gilbert D."/>
            <person name="Gnerre S."/>
            <person name="Godfrey J."/>
            <person name="Good R."/>
            <person name="Gotea V."/>
            <person name="Gravely B."/>
            <person name="Greenberg A.J."/>
            <person name="Griffiths-Jones S."/>
            <person name="Gross S."/>
            <person name="Guigo R."/>
            <person name="Gustafson E.A."/>
            <person name="Haerty W."/>
            <person name="Hahn M.W."/>
            <person name="Halligan D.L."/>
            <person name="Halpern A.L."/>
            <person name="Halter G.M."/>
            <person name="Han M.V."/>
            <person name="Heger A."/>
            <person name="Hillier L."/>
            <person name="Hinrichs A.S."/>
            <person name="Holmes I."/>
            <person name="Hoskins R.A."/>
            <person name="Hubisz M.J."/>
            <person name="Hultmark D."/>
            <person name="Huntley M.A."/>
            <person name="Jaffe D.B."/>
            <person name="Jagadeeshan S."/>
            <person name="Jeck W.R."/>
            <person name="Johnson J."/>
            <person name="Jones C.D."/>
            <person name="Jordan W.C."/>
            <person name="Karpen G.H."/>
            <person name="Kataoka E."/>
            <person name="Keightley P.D."/>
            <person name="Kheradpour P."/>
            <person name="Kirkness E.F."/>
            <person name="Koerich L.B."/>
            <person name="Kristiansen K."/>
            <person name="Kudrna D."/>
            <person name="Kulathinal R.J."/>
            <person name="Kumar S."/>
            <person name="Kwok R."/>
            <person name="Lander E."/>
            <person name="Langley C.H."/>
            <person name="Lapoint R."/>
            <person name="Lazzaro B.P."/>
            <person name="Lee S.J."/>
            <person name="Levesque L."/>
            <person name="Li R."/>
            <person name="Lin C.F."/>
            <person name="Lin M.F."/>
            <person name="Lindblad-Toh K."/>
            <person name="Llopart A."/>
            <person name="Long M."/>
            <person name="Low L."/>
            <person name="Lozovsky E."/>
            <person name="Lu J."/>
            <person name="Luo M."/>
            <person name="Machado C.A."/>
            <person name="Makalowski W."/>
            <person name="Marzo M."/>
            <person name="Matsuda M."/>
            <person name="Matzkin L."/>
            <person name="McAllister B."/>
            <person name="McBride C.S."/>
            <person name="McKernan B."/>
            <person name="McKernan K."/>
            <person name="Mendez-Lago M."/>
            <person name="Minx P."/>
            <person name="Mollenhauer M.U."/>
            <person name="Montooth K."/>
            <person name="Mount S.M."/>
            <person name="Mu X."/>
            <person name="Myers E."/>
            <person name="Negre B."/>
            <person name="Newfeld S."/>
            <person name="Nielsen R."/>
            <person name="Noor M.A."/>
            <person name="O'Grady P."/>
            <person name="Pachter L."/>
            <person name="Papaceit M."/>
            <person name="Parisi M.J."/>
            <person name="Parisi M."/>
            <person name="Parts L."/>
            <person name="Pedersen J.S."/>
            <person name="Pesole G."/>
            <person name="Phillippy A.M."/>
            <person name="Ponting C.P."/>
            <person name="Pop M."/>
            <person name="Porcelli D."/>
            <person name="Powell J.R."/>
            <person name="Prohaska S."/>
            <person name="Pruitt K."/>
            <person name="Puig M."/>
            <person name="Quesneville H."/>
            <person name="Ram K.R."/>
            <person name="Rand D."/>
            <person name="Rasmussen M.D."/>
            <person name="Reed L.K."/>
            <person name="Reenan R."/>
            <person name="Reily A."/>
            <person name="Remington K.A."/>
            <person name="Rieger T.T."/>
            <person name="Ritchie M.G."/>
            <person name="Robin C."/>
            <person name="Rogers Y.H."/>
            <person name="Rohde C."/>
            <person name="Rozas J."/>
            <person name="Rubenfield M.J."/>
            <person name="Ruiz A."/>
            <person name="Russo S."/>
            <person name="Salzberg S.L."/>
            <person name="Sanchez-Gracia A."/>
            <person name="Saranga D.J."/>
            <person name="Sato H."/>
            <person name="Schaeffer S.W."/>
            <person name="Schatz M.C."/>
            <person name="Schlenke T."/>
            <person name="Schwartz R."/>
            <person name="Segarra C."/>
            <person name="Singh R.S."/>
            <person name="Sirot L."/>
            <person name="Sirota M."/>
            <person name="Sisneros N.B."/>
            <person name="Smith C.D."/>
            <person name="Smith T.F."/>
            <person name="Spieth J."/>
            <person name="Stage D.E."/>
            <person name="Stark A."/>
            <person name="Stephan W."/>
            <person name="Strausberg R.L."/>
            <person name="Strempel S."/>
            <person name="Sturgill D."/>
            <person name="Sutton G."/>
            <person name="Sutton G.G."/>
            <person name="Tao W."/>
            <person name="Teichmann S."/>
            <person name="Tobari Y.N."/>
            <person name="Tomimura Y."/>
            <person name="Tsolas J.M."/>
            <person name="Valente V.L."/>
            <person name="Venter E."/>
            <person name="Venter J.C."/>
            <person name="Vicario S."/>
            <person name="Vieira F.G."/>
            <person name="Vilella A.J."/>
            <person name="Villasante A."/>
            <person name="Walenz B."/>
            <person name="Wang J."/>
            <person name="Wasserman M."/>
            <person name="Watts T."/>
            <person name="Wilson D."/>
            <person name="Wilson R.K."/>
            <person name="Wing R.A."/>
            <person name="Wolfner M.F."/>
            <person name="Wong A."/>
            <person name="Wong G.K."/>
            <person name="Wu C.I."/>
            <person name="Wu G."/>
            <person name="Yamamoto D."/>
            <person name="Yang H.P."/>
            <person name="Yang S.P."/>
            <person name="Yorke J.A."/>
            <person name="Yoshida K."/>
            <person name="Zdobnov E."/>
            <person name="Zhang P."/>
            <person name="Zhang Y."/>
            <person name="Zimin A.V."/>
            <person name="Baldwin J."/>
            <person name="Abdouelleil A."/>
            <person name="Abdulkadir J."/>
            <person name="Abebe A."/>
            <person name="Abera B."/>
            <person name="Abreu J."/>
            <person name="Acer S.C."/>
            <person name="Aftuck L."/>
            <person name="Alexander A."/>
            <person name="An P."/>
            <person name="Anderson E."/>
            <person name="Anderson S."/>
            <person name="Arachi H."/>
            <person name="Azer M."/>
            <person name="Bachantsang P."/>
            <person name="Barry A."/>
            <person name="Bayul T."/>
            <person name="Berlin A."/>
            <person name="Bessette D."/>
            <person name="Bloom T."/>
            <person name="Blye J."/>
            <person name="Boguslavskiy L."/>
            <person name="Bonnet C."/>
            <person name="Boukhgalter B."/>
            <person name="Bourzgui I."/>
            <person name="Brown A."/>
            <person name="Cahill P."/>
            <person name="Channer S."/>
            <person name="Cheshatsang Y."/>
            <person name="Chuda L."/>
            <person name="Citroen M."/>
            <person name="Collymore A."/>
            <person name="Cooke P."/>
            <person name="Costello M."/>
            <person name="D'Aco K."/>
            <person name="Daza R."/>
            <person name="De Haan G."/>
            <person name="DeGray S."/>
            <person name="DeMaso C."/>
            <person name="Dhargay N."/>
            <person name="Dooley K."/>
            <person name="Dooley E."/>
            <person name="Doricent M."/>
            <person name="Dorje P."/>
            <person name="Dorjee K."/>
            <person name="Dupes A."/>
            <person name="Elong R."/>
            <person name="Falk J."/>
            <person name="Farina A."/>
            <person name="Faro S."/>
            <person name="Ferguson D."/>
            <person name="Fisher S."/>
            <person name="Foley C.D."/>
            <person name="Franke A."/>
            <person name="Friedrich D."/>
            <person name="Gadbois L."/>
            <person name="Gearin G."/>
            <person name="Gearin C.R."/>
            <person name="Giannoukos G."/>
            <person name="Goode T."/>
            <person name="Graham J."/>
            <person name="Grandbois E."/>
            <person name="Grewal S."/>
            <person name="Gyaltsen K."/>
            <person name="Hafez N."/>
            <person name="Hagos B."/>
            <person name="Hall J."/>
            <person name="Henson C."/>
            <person name="Hollinger A."/>
            <person name="Honan T."/>
            <person name="Huard M.D."/>
            <person name="Hughes L."/>
            <person name="Hurhula B."/>
            <person name="Husby M.E."/>
            <person name="Kamat A."/>
            <person name="Kanga B."/>
            <person name="Kashin S."/>
            <person name="Khazanovich D."/>
            <person name="Kisner P."/>
            <person name="Lance K."/>
            <person name="Lara M."/>
            <person name="Lee W."/>
            <person name="Lennon N."/>
            <person name="Letendre F."/>
            <person name="LeVine R."/>
            <person name="Lipovsky A."/>
            <person name="Liu X."/>
            <person name="Liu J."/>
            <person name="Liu S."/>
            <person name="Lokyitsang T."/>
            <person name="Lokyitsang Y."/>
            <person name="Lubonja R."/>
            <person name="Lui A."/>
            <person name="MacDonald P."/>
            <person name="Magnisalis V."/>
            <person name="Maru K."/>
            <person name="Matthews C."/>
            <person name="McCusker W."/>
            <person name="McDonough S."/>
            <person name="Mehta T."/>
            <person name="Meldrim J."/>
            <person name="Meneus L."/>
            <person name="Mihai O."/>
            <person name="Mihalev A."/>
            <person name="Mihova T."/>
            <person name="Mittelman R."/>
            <person name="Mlenga V."/>
            <person name="Montmayeur A."/>
            <person name="Mulrain L."/>
            <person name="Navidi A."/>
            <person name="Naylor J."/>
            <person name="Negash T."/>
            <person name="Nguyen T."/>
            <person name="Nguyen N."/>
            <person name="Nicol R."/>
            <person name="Norbu C."/>
            <person name="Norbu N."/>
            <person name="Novod N."/>
            <person name="O'Neill B."/>
            <person name="Osman S."/>
            <person name="Markiewicz E."/>
            <person name="Oyono O.L."/>
            <person name="Patti C."/>
            <person name="Phunkhang P."/>
            <person name="Pierre F."/>
            <person name="Priest M."/>
            <person name="Raghuraman S."/>
            <person name="Rege F."/>
            <person name="Reyes R."/>
            <person name="Rise C."/>
            <person name="Rogov P."/>
            <person name="Ross K."/>
            <person name="Ryan E."/>
            <person name="Settipalli S."/>
            <person name="Shea T."/>
            <person name="Sherpa N."/>
            <person name="Shi L."/>
            <person name="Shih D."/>
            <person name="Sparrow T."/>
            <person name="Spaulding J."/>
            <person name="Stalker J."/>
            <person name="Stange-Thomann N."/>
            <person name="Stavropoulos S."/>
            <person name="Stone C."/>
            <person name="Strader C."/>
            <person name="Tesfaye S."/>
            <person name="Thomson T."/>
            <person name="Thoulutsang Y."/>
            <person name="Thoulutsang D."/>
            <person name="Topham K."/>
            <person name="Topping I."/>
            <person name="Tsamla T."/>
            <person name="Vassiliev H."/>
            <person name="Vo A."/>
            <person name="Wangchuk T."/>
            <person name="Wangdi T."/>
            <person name="Weiand M."/>
            <person name="Wilkinson J."/>
            <person name="Wilson A."/>
            <person name="Yadav S."/>
            <person name="Young G."/>
            <person name="Yu Q."/>
            <person name="Zembek L."/>
            <person name="Zhong D."/>
            <person name="Zimmer A."/>
            <person name="Zwirko Z."/>
            <person name="Jaffe D.B."/>
            <person name="Alvarez P."/>
            <person name="Brockman W."/>
            <person name="Butler J."/>
            <person name="Chin C."/>
            <person name="Gnerre S."/>
            <person name="Grabherr M."/>
            <person name="Kleber M."/>
            <person name="Mauceli E."/>
            <person name="MacCallum I."/>
        </authorList>
    </citation>
    <scope>NUCLEOTIDE SEQUENCE [LARGE SCALE GENOMIC DNA]</scope>
    <source>
        <strain evidence="15">Tucson 15287-2541.00</strain>
    </source>
</reference>
<evidence type="ECO:0000256" key="7">
    <source>
        <dbReference type="ARBA" id="ARBA00022843"/>
    </source>
</evidence>
<dbReference type="Pfam" id="PF26557">
    <property type="entry name" value="Cullin_AB"/>
    <property type="match status" value="1"/>
</dbReference>
<gene>
    <name evidence="14" type="primary">Dgri\GH18911</name>
    <name evidence="14" type="ORF">Dgri_GH18911</name>
</gene>
<dbReference type="HOGENOM" id="CLU_004747_5_0_1"/>
<dbReference type="FunFam" id="1.20.1310.10:FF:000009">
    <property type="entry name" value="Cullin 5"/>
    <property type="match status" value="1"/>
</dbReference>
<dbReference type="PANTHER" id="PTHR11932">
    <property type="entry name" value="CULLIN"/>
    <property type="match status" value="1"/>
</dbReference>
<dbReference type="GO" id="GO:0007165">
    <property type="term" value="P:signal transduction"/>
    <property type="evidence" value="ECO:0007669"/>
    <property type="project" value="UniProtKB-ARBA"/>
</dbReference>
<keyword evidence="7" id="KW-0832">Ubl conjugation</keyword>
<evidence type="ECO:0000256" key="11">
    <source>
        <dbReference type="RuleBase" id="RU003829"/>
    </source>
</evidence>
<sequence length="858" mass="97602">MLRAIGKRDRDIFDEEWPEKRKIVLKLLRQETVSQLEWQDLFYGVHNVCLWDEKGATKIYDGLQQDIVQFIVQAQSLVQAQRGEQALLATYIVEWRKFFTQSNYLPLPFRQLEQSPQVKPPASSSASSSSAGASTSNSAAAAAASSVTAAGAAAGASSSSSSNQASSSSSSTTKASTSSAATTTTGGGGGASTSAGAGSNSATSASNSSKKGPTDDSPVRKLMLDSWNKHIFHDIKDRLQESAMKIVHAERNGDAYDAQLVVGVRESYVNLSSNSEDKLEIYREHFEKAYLKATADFYRLKSAEQQQENGVLAYMKYADAKLREEEVRAKRYLEPSSFNILTCRLVKVLIVDHLNSIIAECPALIRDYETERLNLMFRLMDRVLDGEGVEAMMGDLQRHIKSAGLADMQSASEIITQDSEKYVERLLELFNKFSDLVRNAFNDDPRFLTARDIAFKMVVNDTSVFKMDLPTSIANRGVKYTAPESKCPELLANYCDMLLRRTPLSKRLTSEQIDARLRDVLLVLKYVNNKDVFMRYHKVHLTRRLILGTSADSEKEEDIVEWLREVGMPADYVNRLARMFQDIKVSEDLNTQFRNSISRHDAINIKILNAGAWARCSERVSVSLPIELEDYIPDVEEFYKKKHSGRKLQWYHHMSNGTITFVNNFGRYDLDVTTFQMAVLFAWNQRQHDKISYENLRLATELPDPELRRTLWSLVAFPKIKKQILLMEPTVINSPKDFAENTMFYINQEFAIVKNGKSQRRGKLNLIGRLQLSTERSQQEDNQSIVQLRILRTQEAIIKIMKVRKRMNNAALQAELIDILKNMFLPSKKMIKEQLEWLIEHKYMRRDDDDINMFIYVA</sequence>
<evidence type="ECO:0000256" key="1">
    <source>
        <dbReference type="ARBA" id="ARBA00004123"/>
    </source>
</evidence>
<dbReference type="InterPro" id="IPR059120">
    <property type="entry name" value="Cullin-like_AB"/>
</dbReference>
<dbReference type="GO" id="GO:0160072">
    <property type="term" value="F:ubiquitin ligase complex scaffold activity"/>
    <property type="evidence" value="ECO:0007669"/>
    <property type="project" value="EnsemblMetazoa"/>
</dbReference>
<evidence type="ECO:0000256" key="2">
    <source>
        <dbReference type="ARBA" id="ARBA00004906"/>
    </source>
</evidence>
<dbReference type="Proteomes" id="UP000001070">
    <property type="component" value="Unassembled WGS sequence"/>
</dbReference>
<evidence type="ECO:0000256" key="6">
    <source>
        <dbReference type="ARBA" id="ARBA00022786"/>
    </source>
</evidence>
<dbReference type="FunFam" id="1.10.10.10:FF:000142">
    <property type="entry name" value="Cullin 5"/>
    <property type="match status" value="1"/>
</dbReference>
<feature type="compositionally biased region" description="Low complexity" evidence="12">
    <location>
        <begin position="155"/>
        <end position="184"/>
    </location>
</feature>
<dbReference type="GO" id="GO:0016360">
    <property type="term" value="P:sensory organ precursor cell fate determination"/>
    <property type="evidence" value="ECO:0007669"/>
    <property type="project" value="EnsemblMetazoa"/>
</dbReference>
<dbReference type="OrthoDB" id="27073at2759"/>
<dbReference type="InterPro" id="IPR045093">
    <property type="entry name" value="Cullin"/>
</dbReference>
<feature type="compositionally biased region" description="Low complexity" evidence="12">
    <location>
        <begin position="122"/>
        <end position="134"/>
    </location>
</feature>
<dbReference type="STRING" id="7222.B4JH18"/>
<dbReference type="FunFam" id="1.20.1310.10:FF:000050">
    <property type="entry name" value="Cullin-5"/>
    <property type="match status" value="1"/>
</dbReference>
<dbReference type="InParanoid" id="B4JH18"/>
<feature type="compositionally biased region" description="Low complexity" evidence="12">
    <location>
        <begin position="192"/>
        <end position="209"/>
    </location>
</feature>
<evidence type="ECO:0000256" key="9">
    <source>
        <dbReference type="ARBA" id="ARBA00040451"/>
    </source>
</evidence>
<dbReference type="InterPro" id="IPR036388">
    <property type="entry name" value="WH-like_DNA-bd_sf"/>
</dbReference>
<dbReference type="FunFam" id="1.20.1310.10:FF:000014">
    <property type="entry name" value="Cullin 5"/>
    <property type="match status" value="1"/>
</dbReference>
<feature type="region of interest" description="Disordered" evidence="12">
    <location>
        <begin position="115"/>
        <end position="134"/>
    </location>
</feature>
<organism evidence="15">
    <name type="scientific">Drosophila grimshawi</name>
    <name type="common">Hawaiian fruit fly</name>
    <name type="synonym">Idiomyia grimshawi</name>
    <dbReference type="NCBI Taxonomy" id="7222"/>
    <lineage>
        <taxon>Eukaryota</taxon>
        <taxon>Metazoa</taxon>
        <taxon>Ecdysozoa</taxon>
        <taxon>Arthropoda</taxon>
        <taxon>Hexapoda</taxon>
        <taxon>Insecta</taxon>
        <taxon>Pterygota</taxon>
        <taxon>Neoptera</taxon>
        <taxon>Endopterygota</taxon>
        <taxon>Diptera</taxon>
        <taxon>Brachycera</taxon>
        <taxon>Muscomorpha</taxon>
        <taxon>Ephydroidea</taxon>
        <taxon>Drosophilidae</taxon>
        <taxon>Drosophila</taxon>
        <taxon>Hawaiian Drosophila</taxon>
    </lineage>
</organism>
<dbReference type="SUPFAM" id="SSF75632">
    <property type="entry name" value="Cullin homology domain"/>
    <property type="match status" value="1"/>
</dbReference>
<evidence type="ECO:0000256" key="12">
    <source>
        <dbReference type="SAM" id="MobiDB-lite"/>
    </source>
</evidence>
<proteinExistence type="inferred from homology"/>
<protein>
    <recommendedName>
        <fullName evidence="9">Cullin-5</fullName>
    </recommendedName>
</protein>
<dbReference type="GO" id="GO:0031466">
    <property type="term" value="C:Cul5-RING ubiquitin ligase complex"/>
    <property type="evidence" value="ECO:0007669"/>
    <property type="project" value="EnsemblMetazoa"/>
</dbReference>
<dbReference type="GO" id="GO:0005634">
    <property type="term" value="C:nucleus"/>
    <property type="evidence" value="ECO:0007669"/>
    <property type="project" value="UniProtKB-SubCell"/>
</dbReference>
<dbReference type="eggNOG" id="KOG2285">
    <property type="taxonomic scope" value="Eukaryota"/>
</dbReference>
<dbReference type="GO" id="GO:0008285">
    <property type="term" value="P:negative regulation of cell population proliferation"/>
    <property type="evidence" value="ECO:0007669"/>
    <property type="project" value="EnsemblMetazoa"/>
</dbReference>
<dbReference type="Gene3D" id="1.20.1310.10">
    <property type="entry name" value="Cullin Repeats"/>
    <property type="match status" value="4"/>
</dbReference>
<keyword evidence="4" id="KW-1017">Isopeptide bond</keyword>